<name>A0ABQ4X3B2_9ASTR</name>
<feature type="compositionally biased region" description="Basic and acidic residues" evidence="1">
    <location>
        <begin position="91"/>
        <end position="103"/>
    </location>
</feature>
<organism evidence="2 3">
    <name type="scientific">Tanacetum coccineum</name>
    <dbReference type="NCBI Taxonomy" id="301880"/>
    <lineage>
        <taxon>Eukaryota</taxon>
        <taxon>Viridiplantae</taxon>
        <taxon>Streptophyta</taxon>
        <taxon>Embryophyta</taxon>
        <taxon>Tracheophyta</taxon>
        <taxon>Spermatophyta</taxon>
        <taxon>Magnoliopsida</taxon>
        <taxon>eudicotyledons</taxon>
        <taxon>Gunneridae</taxon>
        <taxon>Pentapetalae</taxon>
        <taxon>asterids</taxon>
        <taxon>campanulids</taxon>
        <taxon>Asterales</taxon>
        <taxon>Asteraceae</taxon>
        <taxon>Asteroideae</taxon>
        <taxon>Anthemideae</taxon>
        <taxon>Anthemidinae</taxon>
        <taxon>Tanacetum</taxon>
    </lineage>
</organism>
<sequence>MREDSRIPIILGTIFLATARAMIDVFNKKITLRVGNEKELSEDDQLDSFLVNNLEGCDDQSDLESYGKAVGDSESEISIRHIERVNTPYSESRKTQWPERTQNEHLYSASANEIDKKNTRTERPTLPLRIRIPERK</sequence>
<comment type="caution">
    <text evidence="2">The sequence shown here is derived from an EMBL/GenBank/DDBJ whole genome shotgun (WGS) entry which is preliminary data.</text>
</comment>
<reference evidence="2" key="1">
    <citation type="journal article" date="2022" name="Int. J. Mol. Sci.">
        <title>Draft Genome of Tanacetum Coccineum: Genomic Comparison of Closely Related Tanacetum-Family Plants.</title>
        <authorList>
            <person name="Yamashiro T."/>
            <person name="Shiraishi A."/>
            <person name="Nakayama K."/>
            <person name="Satake H."/>
        </authorList>
    </citation>
    <scope>NUCLEOTIDE SEQUENCE</scope>
</reference>
<evidence type="ECO:0000313" key="2">
    <source>
        <dbReference type="EMBL" id="GJS59699.1"/>
    </source>
</evidence>
<feature type="region of interest" description="Disordered" evidence="1">
    <location>
        <begin position="89"/>
        <end position="118"/>
    </location>
</feature>
<protein>
    <submittedName>
        <fullName evidence="2">Uncharacterized protein</fullName>
    </submittedName>
</protein>
<gene>
    <name evidence="2" type="ORF">Tco_0654483</name>
</gene>
<proteinExistence type="predicted"/>
<dbReference type="Proteomes" id="UP001151760">
    <property type="component" value="Unassembled WGS sequence"/>
</dbReference>
<evidence type="ECO:0000256" key="1">
    <source>
        <dbReference type="SAM" id="MobiDB-lite"/>
    </source>
</evidence>
<evidence type="ECO:0000313" key="3">
    <source>
        <dbReference type="Proteomes" id="UP001151760"/>
    </source>
</evidence>
<dbReference type="EMBL" id="BQNB010009167">
    <property type="protein sequence ID" value="GJS59699.1"/>
    <property type="molecule type" value="Genomic_DNA"/>
</dbReference>
<accession>A0ABQ4X3B2</accession>
<reference evidence="2" key="2">
    <citation type="submission" date="2022-01" db="EMBL/GenBank/DDBJ databases">
        <authorList>
            <person name="Yamashiro T."/>
            <person name="Shiraishi A."/>
            <person name="Satake H."/>
            <person name="Nakayama K."/>
        </authorList>
    </citation>
    <scope>NUCLEOTIDE SEQUENCE</scope>
</reference>
<keyword evidence="3" id="KW-1185">Reference proteome</keyword>